<keyword evidence="6" id="KW-1185">Reference proteome</keyword>
<dbReference type="EMBL" id="KZ353052">
    <property type="protein sequence ID" value="PIO61762.1"/>
    <property type="molecule type" value="Genomic_DNA"/>
</dbReference>
<gene>
    <name evidence="5" type="ORF">TELCIR_16702</name>
</gene>
<dbReference type="Proteomes" id="UP000230423">
    <property type="component" value="Unassembled WGS sequence"/>
</dbReference>
<sequence length="223" mass="23624">MARASMMQLANNAGKVDAQGHEVGLNSKTLGLVATPSPAPGIDDSPLMTWGEIDGTPFRLDASDIQAPIGNGPTFKMPEVPFREQVAQGITDTIAKRYRDKRRAAMETAEKAHRTPRFGSARSSSLSMATLSPAARRLASNKLGIRLPSSAHHLRVLTPTRVGSSRLTTVLRSGSNTPSGKEASEVVTNKPKPTVASSITDNLMPVSTDDAGTSTRPTAGDFF</sequence>
<evidence type="ECO:0000313" key="5">
    <source>
        <dbReference type="EMBL" id="PIO61762.1"/>
    </source>
</evidence>
<evidence type="ECO:0000256" key="2">
    <source>
        <dbReference type="ARBA" id="ARBA00009072"/>
    </source>
</evidence>
<dbReference type="GO" id="GO:0071013">
    <property type="term" value="C:catalytic step 2 spliceosome"/>
    <property type="evidence" value="ECO:0007669"/>
    <property type="project" value="TreeGrafter"/>
</dbReference>
<dbReference type="InterPro" id="IPR019148">
    <property type="entry name" value="Nuclear_protein_DGCR14_ESS-2"/>
</dbReference>
<dbReference type="PANTHER" id="PTHR12940:SF0">
    <property type="entry name" value="SPLICING FACTOR ESS-2 HOMOLOG"/>
    <property type="match status" value="1"/>
</dbReference>
<evidence type="ECO:0000313" key="6">
    <source>
        <dbReference type="Proteomes" id="UP000230423"/>
    </source>
</evidence>
<dbReference type="AlphaFoldDB" id="A0A2G9TWE3"/>
<feature type="compositionally biased region" description="Polar residues" evidence="4">
    <location>
        <begin position="170"/>
        <end position="179"/>
    </location>
</feature>
<feature type="region of interest" description="Disordered" evidence="4">
    <location>
        <begin position="170"/>
        <end position="223"/>
    </location>
</feature>
<keyword evidence="3" id="KW-0539">Nucleus</keyword>
<reference evidence="5 6" key="1">
    <citation type="submission" date="2015-09" db="EMBL/GenBank/DDBJ databases">
        <title>Draft genome of the parasitic nematode Teladorsagia circumcincta isolate WARC Sus (inbred).</title>
        <authorList>
            <person name="Mitreva M."/>
        </authorList>
    </citation>
    <scope>NUCLEOTIDE SEQUENCE [LARGE SCALE GENOMIC DNA]</scope>
    <source>
        <strain evidence="5 6">S</strain>
    </source>
</reference>
<comment type="similarity">
    <text evidence="2">Belongs to the ESS2 family.</text>
</comment>
<evidence type="ECO:0000256" key="4">
    <source>
        <dbReference type="SAM" id="MobiDB-lite"/>
    </source>
</evidence>
<organism evidence="5 6">
    <name type="scientific">Teladorsagia circumcincta</name>
    <name type="common">Brown stomach worm</name>
    <name type="synonym">Ostertagia circumcincta</name>
    <dbReference type="NCBI Taxonomy" id="45464"/>
    <lineage>
        <taxon>Eukaryota</taxon>
        <taxon>Metazoa</taxon>
        <taxon>Ecdysozoa</taxon>
        <taxon>Nematoda</taxon>
        <taxon>Chromadorea</taxon>
        <taxon>Rhabditida</taxon>
        <taxon>Rhabditina</taxon>
        <taxon>Rhabditomorpha</taxon>
        <taxon>Strongyloidea</taxon>
        <taxon>Trichostrongylidae</taxon>
        <taxon>Teladorsagia</taxon>
    </lineage>
</organism>
<name>A0A2G9TWE3_TELCI</name>
<comment type="subcellular location">
    <subcellularLocation>
        <location evidence="1">Nucleus</location>
    </subcellularLocation>
</comment>
<protein>
    <submittedName>
        <fullName evidence="5">Uncharacterized protein</fullName>
    </submittedName>
</protein>
<evidence type="ECO:0000256" key="3">
    <source>
        <dbReference type="ARBA" id="ARBA00023242"/>
    </source>
</evidence>
<dbReference type="Pfam" id="PF09751">
    <property type="entry name" value="Es2"/>
    <property type="match status" value="1"/>
</dbReference>
<proteinExistence type="inferred from homology"/>
<dbReference type="PANTHER" id="PTHR12940">
    <property type="entry name" value="ES-2 PROTEIN - RELATED"/>
    <property type="match status" value="1"/>
</dbReference>
<dbReference type="OrthoDB" id="19679at2759"/>
<evidence type="ECO:0000256" key="1">
    <source>
        <dbReference type="ARBA" id="ARBA00004123"/>
    </source>
</evidence>
<accession>A0A2G9TWE3</accession>